<gene>
    <name evidence="1" type="ORF">GCM10007049_23400</name>
</gene>
<dbReference type="RefSeq" id="WP_026235634.1">
    <property type="nucleotide sequence ID" value="NZ_BMWX01000003.1"/>
</dbReference>
<keyword evidence="2" id="KW-1185">Reference proteome</keyword>
<organism evidence="1 2">
    <name type="scientific">Echinicola pacifica</name>
    <dbReference type="NCBI Taxonomy" id="346377"/>
    <lineage>
        <taxon>Bacteria</taxon>
        <taxon>Pseudomonadati</taxon>
        <taxon>Bacteroidota</taxon>
        <taxon>Cytophagia</taxon>
        <taxon>Cytophagales</taxon>
        <taxon>Cyclobacteriaceae</taxon>
        <taxon>Echinicola</taxon>
    </lineage>
</organism>
<protein>
    <submittedName>
        <fullName evidence="1">Uncharacterized protein</fullName>
    </submittedName>
</protein>
<reference evidence="1" key="1">
    <citation type="journal article" date="2014" name="Int. J. Syst. Evol. Microbiol.">
        <title>Complete genome sequence of Corynebacterium casei LMG S-19264T (=DSM 44701T), isolated from a smear-ripened cheese.</title>
        <authorList>
            <consortium name="US DOE Joint Genome Institute (JGI-PGF)"/>
            <person name="Walter F."/>
            <person name="Albersmeier A."/>
            <person name="Kalinowski J."/>
            <person name="Ruckert C."/>
        </authorList>
    </citation>
    <scope>NUCLEOTIDE SEQUENCE</scope>
    <source>
        <strain evidence="1">KCTC 12368</strain>
    </source>
</reference>
<accession>A0A918Q1X0</accession>
<evidence type="ECO:0000313" key="2">
    <source>
        <dbReference type="Proteomes" id="UP000619457"/>
    </source>
</evidence>
<dbReference type="AlphaFoldDB" id="A0A918Q1X0"/>
<name>A0A918Q1X0_9BACT</name>
<proteinExistence type="predicted"/>
<sequence>MEINYIIESAQLLQKDFELAAPSEGMSREDLIAALTPLVSQLLNREFERLLQICYRIDLGEHRLKKILHESNPETMAAELSEALVDRQILKVEIRQKYQ</sequence>
<dbReference type="EMBL" id="BMWX01000003">
    <property type="protein sequence ID" value="GGZ29493.1"/>
    <property type="molecule type" value="Genomic_DNA"/>
</dbReference>
<comment type="caution">
    <text evidence="1">The sequence shown here is derived from an EMBL/GenBank/DDBJ whole genome shotgun (WGS) entry which is preliminary data.</text>
</comment>
<evidence type="ECO:0000313" key="1">
    <source>
        <dbReference type="EMBL" id="GGZ29493.1"/>
    </source>
</evidence>
<reference evidence="1" key="2">
    <citation type="submission" date="2020-09" db="EMBL/GenBank/DDBJ databases">
        <authorList>
            <person name="Sun Q."/>
            <person name="Kim S."/>
        </authorList>
    </citation>
    <scope>NUCLEOTIDE SEQUENCE</scope>
    <source>
        <strain evidence="1">KCTC 12368</strain>
    </source>
</reference>
<dbReference type="Proteomes" id="UP000619457">
    <property type="component" value="Unassembled WGS sequence"/>
</dbReference>